<dbReference type="GO" id="GO:0020037">
    <property type="term" value="F:heme binding"/>
    <property type="evidence" value="ECO:0007669"/>
    <property type="project" value="InterPro"/>
</dbReference>
<dbReference type="CDD" id="cd11041">
    <property type="entry name" value="CYP503A1-like"/>
    <property type="match status" value="1"/>
</dbReference>
<evidence type="ECO:0000256" key="3">
    <source>
        <dbReference type="ARBA" id="ARBA00010617"/>
    </source>
</evidence>
<dbReference type="GO" id="GO:0005789">
    <property type="term" value="C:endoplasmic reticulum membrane"/>
    <property type="evidence" value="ECO:0007669"/>
    <property type="project" value="UniProtKB-SubCell"/>
</dbReference>
<comment type="similarity">
    <text evidence="3">Belongs to the cytochrome P450 family.</text>
</comment>
<dbReference type="AlphaFoldDB" id="A0AAD4CMZ1"/>
<dbReference type="Gene3D" id="1.10.630.10">
    <property type="entry name" value="Cytochrome P450"/>
    <property type="match status" value="2"/>
</dbReference>
<evidence type="ECO:0000256" key="6">
    <source>
        <dbReference type="ARBA" id="ARBA00022723"/>
    </source>
</evidence>
<evidence type="ECO:0000256" key="18">
    <source>
        <dbReference type="ARBA" id="ARBA00066329"/>
    </source>
</evidence>
<evidence type="ECO:0000256" key="10">
    <source>
        <dbReference type="ARBA" id="ARBA00023002"/>
    </source>
</evidence>
<evidence type="ECO:0000256" key="23">
    <source>
        <dbReference type="PIRSR" id="PIRSR602403-1"/>
    </source>
</evidence>
<dbReference type="FunFam" id="1.10.630.10:FF:000059">
    <property type="entry name" value="Cytochrome P450 monooxygenase"/>
    <property type="match status" value="1"/>
</dbReference>
<dbReference type="InterPro" id="IPR002403">
    <property type="entry name" value="Cyt_P450_E_grp-IV"/>
</dbReference>
<evidence type="ECO:0000256" key="5">
    <source>
        <dbReference type="ARBA" id="ARBA00022692"/>
    </source>
</evidence>
<dbReference type="InterPro" id="IPR036396">
    <property type="entry name" value="Cyt_P450_sf"/>
</dbReference>
<comment type="cofactor">
    <cofactor evidence="1 23">
        <name>heme</name>
        <dbReference type="ChEBI" id="CHEBI:30413"/>
    </cofactor>
</comment>
<dbReference type="Pfam" id="PF00067">
    <property type="entry name" value="p450"/>
    <property type="match status" value="2"/>
</dbReference>
<organism evidence="24 25">
    <name type="scientific">Aspergillus nanangensis</name>
    <dbReference type="NCBI Taxonomy" id="2582783"/>
    <lineage>
        <taxon>Eukaryota</taxon>
        <taxon>Fungi</taxon>
        <taxon>Dikarya</taxon>
        <taxon>Ascomycota</taxon>
        <taxon>Pezizomycotina</taxon>
        <taxon>Eurotiomycetes</taxon>
        <taxon>Eurotiomycetidae</taxon>
        <taxon>Eurotiales</taxon>
        <taxon>Aspergillaceae</taxon>
        <taxon>Aspergillus</taxon>
        <taxon>Aspergillus subgen. Circumdati</taxon>
    </lineage>
</organism>
<evidence type="ECO:0000256" key="8">
    <source>
        <dbReference type="ARBA" id="ARBA00022968"/>
    </source>
</evidence>
<evidence type="ECO:0000256" key="4">
    <source>
        <dbReference type="ARBA" id="ARBA00022617"/>
    </source>
</evidence>
<proteinExistence type="inferred from homology"/>
<keyword evidence="11 23" id="KW-0408">Iron</keyword>
<gene>
    <name evidence="24" type="ORF">FE257_007214</name>
</gene>
<keyword evidence="9" id="KW-1133">Transmembrane helix</keyword>
<dbReference type="PANTHER" id="PTHR46206">
    <property type="entry name" value="CYTOCHROME P450"/>
    <property type="match status" value="1"/>
</dbReference>
<evidence type="ECO:0000256" key="7">
    <source>
        <dbReference type="ARBA" id="ARBA00022824"/>
    </source>
</evidence>
<dbReference type="GO" id="GO:0140735">
    <property type="term" value="P:lovastatin biosynthetic process"/>
    <property type="evidence" value="ECO:0007669"/>
    <property type="project" value="UniProtKB-ARBA"/>
</dbReference>
<comment type="pathway">
    <text evidence="16">Polyketide biosynthesis; lovastatin biosynthesis.</text>
</comment>
<evidence type="ECO:0000256" key="1">
    <source>
        <dbReference type="ARBA" id="ARBA00001971"/>
    </source>
</evidence>
<reference evidence="24" key="1">
    <citation type="journal article" date="2019" name="Beilstein J. Org. Chem.">
        <title>Nanangenines: drimane sesquiterpenoids as the dominant metabolite cohort of a novel Australian fungus, Aspergillus nanangensis.</title>
        <authorList>
            <person name="Lacey H.J."/>
            <person name="Gilchrist C.L.M."/>
            <person name="Crombie A."/>
            <person name="Kalaitzis J.A."/>
            <person name="Vuong D."/>
            <person name="Rutledge P.J."/>
            <person name="Turner P."/>
            <person name="Pitt J.I."/>
            <person name="Lacey E."/>
            <person name="Chooi Y.H."/>
            <person name="Piggott A.M."/>
        </authorList>
    </citation>
    <scope>NUCLEOTIDE SEQUENCE</scope>
    <source>
        <strain evidence="24">MST-FP2251</strain>
    </source>
</reference>
<dbReference type="PRINTS" id="PR00385">
    <property type="entry name" value="P450"/>
</dbReference>
<name>A0AAD4CMZ1_ASPNN</name>
<dbReference type="GO" id="GO:0016705">
    <property type="term" value="F:oxidoreductase activity, acting on paired donors, with incorporation or reduction of molecular oxygen"/>
    <property type="evidence" value="ECO:0007669"/>
    <property type="project" value="InterPro"/>
</dbReference>
<comment type="subcellular location">
    <subcellularLocation>
        <location evidence="2">Endoplasmic reticulum membrane</location>
        <topology evidence="2">Single-pass type II membrane protein</topology>
    </subcellularLocation>
</comment>
<evidence type="ECO:0000256" key="17">
    <source>
        <dbReference type="ARBA" id="ARBA00066328"/>
    </source>
</evidence>
<keyword evidence="25" id="KW-1185">Reference proteome</keyword>
<evidence type="ECO:0000256" key="2">
    <source>
        <dbReference type="ARBA" id="ARBA00004648"/>
    </source>
</evidence>
<evidence type="ECO:0000313" key="25">
    <source>
        <dbReference type="Proteomes" id="UP001194746"/>
    </source>
</evidence>
<evidence type="ECO:0000256" key="22">
    <source>
        <dbReference type="ARBA" id="ARBA00082945"/>
    </source>
</evidence>
<keyword evidence="12" id="KW-0503">Monooxygenase</keyword>
<evidence type="ECO:0000256" key="11">
    <source>
        <dbReference type="ARBA" id="ARBA00023004"/>
    </source>
</evidence>
<keyword evidence="13" id="KW-0472">Membrane</keyword>
<dbReference type="PRINTS" id="PR00465">
    <property type="entry name" value="EP450IV"/>
</dbReference>
<dbReference type="EMBL" id="VCAU01000035">
    <property type="protein sequence ID" value="KAF9889504.1"/>
    <property type="molecule type" value="Genomic_DNA"/>
</dbReference>
<dbReference type="PANTHER" id="PTHR46206:SF2">
    <property type="entry name" value="CYTOCHROME P450 MONOOXYGENASE AUSG-RELATED"/>
    <property type="match status" value="1"/>
</dbReference>
<keyword evidence="6 23" id="KW-0479">Metal-binding</keyword>
<evidence type="ECO:0000256" key="9">
    <source>
        <dbReference type="ARBA" id="ARBA00022989"/>
    </source>
</evidence>
<keyword evidence="10" id="KW-0560">Oxidoreductase</keyword>
<dbReference type="InterPro" id="IPR001128">
    <property type="entry name" value="Cyt_P450"/>
</dbReference>
<feature type="binding site" description="axial binding residue" evidence="23">
    <location>
        <position position="452"/>
    </location>
    <ligand>
        <name>heme</name>
        <dbReference type="ChEBI" id="CHEBI:30413"/>
    </ligand>
    <ligandPart>
        <name>Fe</name>
        <dbReference type="ChEBI" id="CHEBI:18248"/>
    </ligandPart>
</feature>
<keyword evidence="8" id="KW-0735">Signal-anchor</keyword>
<dbReference type="GO" id="GO:0004497">
    <property type="term" value="F:monooxygenase activity"/>
    <property type="evidence" value="ECO:0007669"/>
    <property type="project" value="UniProtKB-KW"/>
</dbReference>
<protein>
    <recommendedName>
        <fullName evidence="19">Dihydromonacolin L monooxygenase LovA</fullName>
        <ecNumber evidence="17">1.14.14.124</ecNumber>
        <ecNumber evidence="18">1.14.14.125</ecNumber>
    </recommendedName>
    <alternativeName>
        <fullName evidence="21">Dihydromonacolin L hydroxylase</fullName>
    </alternativeName>
    <alternativeName>
        <fullName evidence="22">Lovastatin biosynthesis cluster protein A</fullName>
    </alternativeName>
    <alternativeName>
        <fullName evidence="20">Monacolin L hydroxylase</fullName>
    </alternativeName>
</protein>
<dbReference type="SUPFAM" id="SSF48264">
    <property type="entry name" value="Cytochrome P450"/>
    <property type="match status" value="2"/>
</dbReference>
<evidence type="ECO:0000313" key="24">
    <source>
        <dbReference type="EMBL" id="KAF9889504.1"/>
    </source>
</evidence>
<evidence type="ECO:0000256" key="21">
    <source>
        <dbReference type="ARBA" id="ARBA00079297"/>
    </source>
</evidence>
<accession>A0AAD4CMZ1</accession>
<evidence type="ECO:0000256" key="12">
    <source>
        <dbReference type="ARBA" id="ARBA00023033"/>
    </source>
</evidence>
<keyword evidence="7" id="KW-0256">Endoplasmic reticulum</keyword>
<dbReference type="GO" id="GO:0005506">
    <property type="term" value="F:iron ion binding"/>
    <property type="evidence" value="ECO:0007669"/>
    <property type="project" value="InterPro"/>
</dbReference>
<comment type="caution">
    <text evidence="24">The sequence shown here is derived from an EMBL/GenBank/DDBJ whole genome shotgun (WGS) entry which is preliminary data.</text>
</comment>
<comment type="catalytic activity">
    <reaction evidence="14">
        <text>dihydromonacolin L carboxylate + reduced [NADPH--hemoprotein reductase] + O2 = monacolin L carboxylate + oxidized [NADPH--hemoprotein reductase] + 2 H2O + H(+)</text>
        <dbReference type="Rhea" id="RHEA:42368"/>
        <dbReference type="Rhea" id="RHEA-COMP:11964"/>
        <dbReference type="Rhea" id="RHEA-COMP:11965"/>
        <dbReference type="ChEBI" id="CHEBI:15377"/>
        <dbReference type="ChEBI" id="CHEBI:15378"/>
        <dbReference type="ChEBI" id="CHEBI:15379"/>
        <dbReference type="ChEBI" id="CHEBI:57618"/>
        <dbReference type="ChEBI" id="CHEBI:58210"/>
        <dbReference type="ChEBI" id="CHEBI:79031"/>
        <dbReference type="ChEBI" id="CHEBI:79044"/>
        <dbReference type="EC" id="1.14.14.124"/>
    </reaction>
    <physiologicalReaction direction="left-to-right" evidence="14">
        <dbReference type="Rhea" id="RHEA:42369"/>
    </physiologicalReaction>
</comment>
<evidence type="ECO:0000256" key="16">
    <source>
        <dbReference type="ARBA" id="ARBA00060567"/>
    </source>
</evidence>
<dbReference type="EC" id="1.14.14.125" evidence="18"/>
<sequence length="750" mass="84363">MAIVDILANVSELDPIRLACGSICLGLLAVLVYSSLNTSPFPVVNQKQGFEIKSSSAKRRFLSNAYNLIKSGLAKSNVFWIISDNGPKLALSPKYANEIRSHAALSFGGSIAREFHSNIRGFEPFKQGTTGDEIFQDAVRMRLTQSLGHVTQPLSEETQVALKAAWTDSEDWHDIALRSNILGLVAQLSSKVFLGDKICQNPDWLKITVDYTVDSFIAAQELRLWPWFLRPIMANFLPSCQKIRKELQQAKGIIDPVLEERRVTRQRAIDQGKTPERYVDALQWMEESAKGRPYDAAVAQISFSLAAIHTTSDMLSQVLLDLCDMPDVVSALRGEVITVIQEEGWKKTTLYKLKLMDSVLKESQRLKPIGIGTMRRLAAQNIGLSDGTVIPKGASVFVSCERMWDPKIYPAPEKFDAYRFLKLRETAGHETSAQSVSPSPEHMGFGLGKHACPGRFFAINEVKIALCHILLKYDFKLAEGYTPKPRKNGLSLNSDPFARISPFLYYPGLSIYNLYFHPLSKYPGPRLAAATPWWICLSYFQGNTPRKLLELHNRYGPIVRTSPDELSFIKPLQWKEIYGHKSSGEQQLTKDKKYHTGLGTVQNILNADRHYHAYIRKLMANGFSEKALREQEPILQKNIDLLVQRMHEVGQNGTAPVDVISWYNFVTFDFIGYLTFGESFDCLANSRIHQWIKVFFSLVRLMAFGQAIARLPYLLQLPATLWLIPKSVKSDAATHNQLNTVGSLSIPSTS</sequence>
<dbReference type="InterPro" id="IPR017972">
    <property type="entry name" value="Cyt_P450_CS"/>
</dbReference>
<comment type="catalytic activity">
    <reaction evidence="15">
        <text>monacolin L carboxylate + reduced [NADPH--hemoprotein reductase] + O2 = monacolin J carboxylate + oxidized [NADPH--hemoprotein reductase] + H2O + H(+)</text>
        <dbReference type="Rhea" id="RHEA:29599"/>
        <dbReference type="Rhea" id="RHEA-COMP:11964"/>
        <dbReference type="Rhea" id="RHEA-COMP:11965"/>
        <dbReference type="ChEBI" id="CHEBI:15377"/>
        <dbReference type="ChEBI" id="CHEBI:15378"/>
        <dbReference type="ChEBI" id="CHEBI:15379"/>
        <dbReference type="ChEBI" id="CHEBI:57618"/>
        <dbReference type="ChEBI" id="CHEBI:58210"/>
        <dbReference type="ChEBI" id="CHEBI:79035"/>
        <dbReference type="ChEBI" id="CHEBI:79044"/>
        <dbReference type="EC" id="1.14.14.125"/>
    </reaction>
    <physiologicalReaction direction="left-to-right" evidence="15">
        <dbReference type="Rhea" id="RHEA:29600"/>
    </physiologicalReaction>
</comment>
<reference evidence="24" key="2">
    <citation type="submission" date="2020-02" db="EMBL/GenBank/DDBJ databases">
        <authorList>
            <person name="Gilchrist C.L.M."/>
            <person name="Chooi Y.-H."/>
        </authorList>
    </citation>
    <scope>NUCLEOTIDE SEQUENCE</scope>
    <source>
        <strain evidence="24">MST-FP2251</strain>
    </source>
</reference>
<evidence type="ECO:0000256" key="20">
    <source>
        <dbReference type="ARBA" id="ARBA00079237"/>
    </source>
</evidence>
<dbReference type="Proteomes" id="UP001194746">
    <property type="component" value="Unassembled WGS sequence"/>
</dbReference>
<evidence type="ECO:0000256" key="14">
    <source>
        <dbReference type="ARBA" id="ARBA00050755"/>
    </source>
</evidence>
<evidence type="ECO:0000256" key="15">
    <source>
        <dbReference type="ARBA" id="ARBA00051212"/>
    </source>
</evidence>
<evidence type="ECO:0000256" key="13">
    <source>
        <dbReference type="ARBA" id="ARBA00023136"/>
    </source>
</evidence>
<keyword evidence="4 23" id="KW-0349">Heme</keyword>
<dbReference type="EC" id="1.14.14.124" evidence="17"/>
<dbReference type="PROSITE" id="PS00086">
    <property type="entry name" value="CYTOCHROME_P450"/>
    <property type="match status" value="1"/>
</dbReference>
<keyword evidence="5" id="KW-0812">Transmembrane</keyword>
<evidence type="ECO:0000256" key="19">
    <source>
        <dbReference type="ARBA" id="ARBA00067132"/>
    </source>
</evidence>